<dbReference type="KEGG" id="clf:GJQ69_07165"/>
<accession>A0A859DQC0</accession>
<proteinExistence type="predicted"/>
<feature type="compositionally biased region" description="Acidic residues" evidence="1">
    <location>
        <begin position="162"/>
        <end position="173"/>
    </location>
</feature>
<evidence type="ECO:0000256" key="1">
    <source>
        <dbReference type="SAM" id="MobiDB-lite"/>
    </source>
</evidence>
<dbReference type="AlphaFoldDB" id="A0A859DQC0"/>
<name>A0A859DQC0_9FIRM</name>
<dbReference type="RefSeq" id="WP_174193391.1">
    <property type="nucleotide sequence ID" value="NZ_CP046051.1"/>
</dbReference>
<dbReference type="Proteomes" id="UP000501316">
    <property type="component" value="Chromosome"/>
</dbReference>
<evidence type="ECO:0000313" key="3">
    <source>
        <dbReference type="Proteomes" id="UP000501316"/>
    </source>
</evidence>
<feature type="region of interest" description="Disordered" evidence="1">
    <location>
        <begin position="116"/>
        <end position="173"/>
    </location>
</feature>
<sequence>MGLLDSLGSQMASTFNSLREKNHRSAVINRLHIVIQNERENSARAYVALGKYFYEHLRDQGNAETDALCACIDDSDRRMKRAFDHMDEIRESNFASVDETECTDCKDDCGTCKFYEDNDDEQDAESSDKDKKSAPPVQEPSTEQPQQKPASSAQPAPAVTPADEEAAPEEPET</sequence>
<evidence type="ECO:0000313" key="2">
    <source>
        <dbReference type="EMBL" id="QKN24287.1"/>
    </source>
</evidence>
<reference evidence="2 3" key="1">
    <citation type="submission" date="2019-11" db="EMBL/GenBank/DDBJ databases">
        <authorList>
            <person name="Ren C."/>
            <person name="Wang H."/>
            <person name="Xu Y."/>
        </authorList>
    </citation>
    <scope>NUCLEOTIDE SEQUENCE [LARGE SCALE GENOMIC DNA]</scope>
    <source>
        <strain evidence="2 3">LBM 19010</strain>
    </source>
</reference>
<dbReference type="EMBL" id="CP046051">
    <property type="protein sequence ID" value="QKN24287.1"/>
    <property type="molecule type" value="Genomic_DNA"/>
</dbReference>
<feature type="compositionally biased region" description="Low complexity" evidence="1">
    <location>
        <begin position="144"/>
        <end position="161"/>
    </location>
</feature>
<gene>
    <name evidence="2" type="ORF">GJQ69_07165</name>
</gene>
<organism evidence="2 3">
    <name type="scientific">Caproicibacterium lactatifermentans</name>
    <dbReference type="NCBI Taxonomy" id="2666138"/>
    <lineage>
        <taxon>Bacteria</taxon>
        <taxon>Bacillati</taxon>
        <taxon>Bacillota</taxon>
        <taxon>Clostridia</taxon>
        <taxon>Eubacteriales</taxon>
        <taxon>Oscillospiraceae</taxon>
        <taxon>Caproicibacterium</taxon>
    </lineage>
</organism>
<protein>
    <submittedName>
        <fullName evidence="2">Uncharacterized protein</fullName>
    </submittedName>
</protein>